<reference evidence="3 4" key="1">
    <citation type="submission" date="2016-09" db="EMBL/GenBank/DDBJ databases">
        <title>Extensive genetic diversity and differential bi-allelic expression allows diatom success in the polar Southern Ocean.</title>
        <authorList>
            <consortium name="DOE Joint Genome Institute"/>
            <person name="Mock T."/>
            <person name="Otillar R.P."/>
            <person name="Strauss J."/>
            <person name="Dupont C."/>
            <person name="Frickenhaus S."/>
            <person name="Maumus F."/>
            <person name="Mcmullan M."/>
            <person name="Sanges R."/>
            <person name="Schmutz J."/>
            <person name="Toseland A."/>
            <person name="Valas R."/>
            <person name="Veluchamy A."/>
            <person name="Ward B.J."/>
            <person name="Allen A."/>
            <person name="Barry K."/>
            <person name="Falciatore A."/>
            <person name="Ferrante M."/>
            <person name="Fortunato A.E."/>
            <person name="Gloeckner G."/>
            <person name="Gruber A."/>
            <person name="Hipkin R."/>
            <person name="Janech M."/>
            <person name="Kroth P."/>
            <person name="Leese F."/>
            <person name="Lindquist E."/>
            <person name="Lyon B.R."/>
            <person name="Martin J."/>
            <person name="Mayer C."/>
            <person name="Parker M."/>
            <person name="Quesneville H."/>
            <person name="Raymond J."/>
            <person name="Uhlig C."/>
            <person name="Valentin K.U."/>
            <person name="Worden A.Z."/>
            <person name="Armbrust E.V."/>
            <person name="Bowler C."/>
            <person name="Green B."/>
            <person name="Moulton V."/>
            <person name="Van Oosterhout C."/>
            <person name="Grigoriev I."/>
        </authorList>
    </citation>
    <scope>NUCLEOTIDE SEQUENCE [LARGE SCALE GENOMIC DNA]</scope>
    <source>
        <strain evidence="3 4">CCMP1102</strain>
    </source>
</reference>
<feature type="region of interest" description="Disordered" evidence="1">
    <location>
        <begin position="8"/>
        <end position="54"/>
    </location>
</feature>
<proteinExistence type="predicted"/>
<feature type="region of interest" description="Disordered" evidence="1">
    <location>
        <begin position="156"/>
        <end position="189"/>
    </location>
</feature>
<dbReference type="OrthoDB" id="196398at2759"/>
<sequence>MLRFLRRVSAETNGSTATNRSPASVVSSDGDESSCTSEPAHSLPPTDRNSISSNVNVPKIFGAIDNDSAAMTLNPVSSTPTSAAKIRQIHAARLKDVVTKTLLSKVEGLKSFEACINASDSLVSTSTSSGRRADNKTGLVDCSVLVSPDGDLLIIPQEQIGKEEKEKEKRRRDSRKNQSKEVKTEEEATDRVIPEYNLQSSELGEEYNSAVFLGNDLHYHGDLTLNGFSANGWSLPAASLALKQSADAMGDLAGFAEDLVLTKQSGATQENQMVDKLRRNVGVLEESKVADYQRYMQDNFSPEEVNQWEKKRNNLRNKFRHQQQQQQQRPHTMILNEIVTADRMGPLNRPGGTIPATIVALENYYSSNAESESKLWRTVTQQSGALTKHRKATKKTEERVRNRQLALQETTRRIKAMEDYLQECKEDARKKWDAIHATEVKVTRLAEERIMEKNRIQEKERIEQIKHDEVQRGKNALQGNSAATSSEILDIVSAATASMEEGSFEPIDLPHAPLSVPAEDDVNYASVTPEKPEMFSELLIDSRYEIEVEYHLPELRLAALAAEEAVDDAADSLLSVHSDRDTTSRSAHVATETCLFSSGNAQASCLRSIISIERESIKERLKLLEELEDVANNIDVRADINEYITIDKMKPGGRSLLGDDDDGGVASALNHLHGDVKMETVTSYKEDTGDDADTDDVDDSSITPEHIEEYLECLFWNEPLLLFDAPTNDSAKKAQEKLETSVVKLCSIGENKSLRSKTRRSIICYAMNAKRSSHAKILSSAQFEGLCRVFSAVLSGCGTNDSGLSSAVLLMSLSKHFHIESDNQKKVYVSNRLTGQPLWDEDTFWDQALHQTVAEKLNYSGVMSNFERDSNKIVTDTKKERSEWTETHQTRWHDLTEKERYEAASQVHAVVFAQVGEMADSMLEFCGSVEKTSAFVRRMCVRNSLPVSQRTTLLLHLIGLSGDEGDSDR</sequence>
<dbReference type="InterPro" id="IPR022096">
    <property type="entry name" value="SBF1/SBF2"/>
</dbReference>
<name>A0A1E7EW53_9STRA</name>
<gene>
    <name evidence="3" type="ORF">FRACYDRAFT_247655</name>
</gene>
<evidence type="ECO:0000256" key="1">
    <source>
        <dbReference type="SAM" id="MobiDB-lite"/>
    </source>
</evidence>
<dbReference type="PANTHER" id="PTHR13663:SF2">
    <property type="entry name" value="SIMILAR TO RIKEN CDNA 6430548M08"/>
    <property type="match status" value="1"/>
</dbReference>
<evidence type="ECO:0000259" key="2">
    <source>
        <dbReference type="Pfam" id="PF12335"/>
    </source>
</evidence>
<keyword evidence="4" id="KW-1185">Reference proteome</keyword>
<feature type="compositionally biased region" description="Polar residues" evidence="1">
    <location>
        <begin position="10"/>
        <end position="39"/>
    </location>
</feature>
<dbReference type="Proteomes" id="UP000095751">
    <property type="component" value="Unassembled WGS sequence"/>
</dbReference>
<evidence type="ECO:0000313" key="3">
    <source>
        <dbReference type="EMBL" id="OEU10044.1"/>
    </source>
</evidence>
<accession>A0A1E7EW53</accession>
<dbReference type="PANTHER" id="PTHR13663">
    <property type="entry name" value="SIMILAR TO RIKEN CDNA 6430548M08"/>
    <property type="match status" value="1"/>
</dbReference>
<dbReference type="KEGG" id="fcy:FRACYDRAFT_247655"/>
<organism evidence="3 4">
    <name type="scientific">Fragilariopsis cylindrus CCMP1102</name>
    <dbReference type="NCBI Taxonomy" id="635003"/>
    <lineage>
        <taxon>Eukaryota</taxon>
        <taxon>Sar</taxon>
        <taxon>Stramenopiles</taxon>
        <taxon>Ochrophyta</taxon>
        <taxon>Bacillariophyta</taxon>
        <taxon>Bacillariophyceae</taxon>
        <taxon>Bacillariophycidae</taxon>
        <taxon>Bacillariales</taxon>
        <taxon>Bacillariaceae</taxon>
        <taxon>Fragilariopsis</taxon>
    </lineage>
</organism>
<evidence type="ECO:0000313" key="4">
    <source>
        <dbReference type="Proteomes" id="UP000095751"/>
    </source>
</evidence>
<dbReference type="EMBL" id="KV784373">
    <property type="protein sequence ID" value="OEU10044.1"/>
    <property type="molecule type" value="Genomic_DNA"/>
</dbReference>
<dbReference type="Pfam" id="PF12335">
    <property type="entry name" value="SBF2"/>
    <property type="match status" value="1"/>
</dbReference>
<dbReference type="InParanoid" id="A0A1E7EW53"/>
<dbReference type="AlphaFoldDB" id="A0A1E7EW53"/>
<dbReference type="InterPro" id="IPR039872">
    <property type="entry name" value="KIAA0513"/>
</dbReference>
<protein>
    <recommendedName>
        <fullName evidence="2">SBF1/SBF2 domain-containing protein</fullName>
    </recommendedName>
</protein>
<feature type="compositionally biased region" description="Basic and acidic residues" evidence="1">
    <location>
        <begin position="175"/>
        <end position="189"/>
    </location>
</feature>
<feature type="domain" description="SBF1/SBF2" evidence="2">
    <location>
        <begin position="752"/>
        <end position="913"/>
    </location>
</feature>